<accession>A0A6P7KM15</accession>
<dbReference type="OrthoDB" id="9941526at2759"/>
<sequence>MTTEGAESSILYISNLPNNVTEDDVMLLCEKYQPSDVSISALKNGFRVAIVMVSSAQAAEAAVRELNGYRLQGYALHLEHISRAVCGSELKASQDANKPQTSNTDTSNANRKLKTPPPLGSSVMRKMLVSDSPTAKGTFVPQHYGTMASFDTLMADLTKHHPEVGKRRIMDALMELGENHRGILSSLPLGTISEMMSDILTRQAPNM</sequence>
<feature type="domain" description="RRM" evidence="3">
    <location>
        <begin position="9"/>
        <end position="83"/>
    </location>
</feature>
<dbReference type="CTD" id="375316"/>
<dbReference type="Gene3D" id="3.30.70.330">
    <property type="match status" value="1"/>
</dbReference>
<keyword evidence="1" id="KW-0694">RNA-binding</keyword>
<feature type="compositionally biased region" description="Polar residues" evidence="2">
    <location>
        <begin position="94"/>
        <end position="110"/>
    </location>
</feature>
<gene>
    <name evidence="5" type="primary">rbm44</name>
</gene>
<dbReference type="GeneID" id="114453736"/>
<evidence type="ECO:0000259" key="3">
    <source>
        <dbReference type="PROSITE" id="PS50102"/>
    </source>
</evidence>
<dbReference type="InParanoid" id="A0A6P7KM15"/>
<dbReference type="RefSeq" id="XP_028289427.1">
    <property type="nucleotide sequence ID" value="XM_028433626.1"/>
</dbReference>
<reference evidence="5" key="1">
    <citation type="submission" date="2025-08" db="UniProtKB">
        <authorList>
            <consortium name="RefSeq"/>
        </authorList>
    </citation>
    <scope>IDENTIFICATION</scope>
</reference>
<dbReference type="PANTHER" id="PTHR17550:SF7">
    <property type="entry name" value="RNA-BINDING PROTEIN 44"/>
    <property type="match status" value="1"/>
</dbReference>
<dbReference type="InterPro" id="IPR012677">
    <property type="entry name" value="Nucleotide-bd_a/b_plait_sf"/>
</dbReference>
<keyword evidence="4" id="KW-1185">Reference proteome</keyword>
<organism evidence="4 5">
    <name type="scientific">Parambassis ranga</name>
    <name type="common">Indian glassy fish</name>
    <dbReference type="NCBI Taxonomy" id="210632"/>
    <lineage>
        <taxon>Eukaryota</taxon>
        <taxon>Metazoa</taxon>
        <taxon>Chordata</taxon>
        <taxon>Craniata</taxon>
        <taxon>Vertebrata</taxon>
        <taxon>Euteleostomi</taxon>
        <taxon>Actinopterygii</taxon>
        <taxon>Neopterygii</taxon>
        <taxon>Teleostei</taxon>
        <taxon>Neoteleostei</taxon>
        <taxon>Acanthomorphata</taxon>
        <taxon>Ovalentaria</taxon>
        <taxon>Ambassidae</taxon>
        <taxon>Parambassis</taxon>
    </lineage>
</organism>
<feature type="region of interest" description="Disordered" evidence="2">
    <location>
        <begin position="92"/>
        <end position="123"/>
    </location>
</feature>
<dbReference type="Proteomes" id="UP000515145">
    <property type="component" value="Chromosome 21"/>
</dbReference>
<dbReference type="Pfam" id="PF00076">
    <property type="entry name" value="RRM_1"/>
    <property type="match status" value="1"/>
</dbReference>
<dbReference type="InterPro" id="IPR000504">
    <property type="entry name" value="RRM_dom"/>
</dbReference>
<dbReference type="PANTHER" id="PTHR17550">
    <property type="entry name" value="E3 UBIQUITIN-PROTEIN LIGASE TTC3"/>
    <property type="match status" value="1"/>
</dbReference>
<evidence type="ECO:0000256" key="1">
    <source>
        <dbReference type="PROSITE-ProRule" id="PRU00176"/>
    </source>
</evidence>
<evidence type="ECO:0000256" key="2">
    <source>
        <dbReference type="SAM" id="MobiDB-lite"/>
    </source>
</evidence>
<dbReference type="SUPFAM" id="SSF54928">
    <property type="entry name" value="RNA-binding domain, RBD"/>
    <property type="match status" value="1"/>
</dbReference>
<dbReference type="SMART" id="SM00360">
    <property type="entry name" value="RRM"/>
    <property type="match status" value="1"/>
</dbReference>
<dbReference type="GO" id="GO:0003723">
    <property type="term" value="F:RNA binding"/>
    <property type="evidence" value="ECO:0007669"/>
    <property type="project" value="UniProtKB-UniRule"/>
</dbReference>
<evidence type="ECO:0000313" key="4">
    <source>
        <dbReference type="Proteomes" id="UP000515145"/>
    </source>
</evidence>
<protein>
    <submittedName>
        <fullName evidence="5">RNA-binding protein 44</fullName>
    </submittedName>
</protein>
<proteinExistence type="predicted"/>
<dbReference type="InterPro" id="IPR035979">
    <property type="entry name" value="RBD_domain_sf"/>
</dbReference>
<evidence type="ECO:0000313" key="5">
    <source>
        <dbReference type="RefSeq" id="XP_028289427.1"/>
    </source>
</evidence>
<dbReference type="CDD" id="cd00590">
    <property type="entry name" value="RRM_SF"/>
    <property type="match status" value="1"/>
</dbReference>
<name>A0A6P7KM15_9TELE</name>
<dbReference type="PROSITE" id="PS50102">
    <property type="entry name" value="RRM"/>
    <property type="match status" value="1"/>
</dbReference>
<dbReference type="AlphaFoldDB" id="A0A6P7KM15"/>